<feature type="transmembrane region" description="Helical" evidence="9">
    <location>
        <begin position="134"/>
        <end position="154"/>
    </location>
</feature>
<comment type="similarity">
    <text evidence="2 7">Belongs to the MIP/aquaporin (TC 1.A.8) family.</text>
</comment>
<dbReference type="InterPro" id="IPR050363">
    <property type="entry name" value="MIP/Aquaporin"/>
</dbReference>
<proteinExistence type="inferred from homology"/>
<keyword evidence="3 7" id="KW-0813">Transport</keyword>
<dbReference type="InterPro" id="IPR022357">
    <property type="entry name" value="MIP_CS"/>
</dbReference>
<evidence type="ECO:0000313" key="10">
    <source>
        <dbReference type="EMBL" id="CAI8038760.1"/>
    </source>
</evidence>
<evidence type="ECO:0000256" key="4">
    <source>
        <dbReference type="ARBA" id="ARBA00022692"/>
    </source>
</evidence>
<accession>A0AA35SZ25</accession>
<evidence type="ECO:0000256" key="1">
    <source>
        <dbReference type="ARBA" id="ARBA00004141"/>
    </source>
</evidence>
<evidence type="ECO:0000256" key="6">
    <source>
        <dbReference type="ARBA" id="ARBA00023136"/>
    </source>
</evidence>
<keyword evidence="4 7" id="KW-0812">Transmembrane</keyword>
<dbReference type="PROSITE" id="PS00221">
    <property type="entry name" value="MIP"/>
    <property type="match status" value="1"/>
</dbReference>
<comment type="subcellular location">
    <subcellularLocation>
        <location evidence="1">Membrane</location>
        <topology evidence="1">Multi-pass membrane protein</topology>
    </subcellularLocation>
</comment>
<evidence type="ECO:0000256" key="3">
    <source>
        <dbReference type="ARBA" id="ARBA00022448"/>
    </source>
</evidence>
<feature type="compositionally biased region" description="Basic and acidic residues" evidence="8">
    <location>
        <begin position="274"/>
        <end position="286"/>
    </location>
</feature>
<feature type="transmembrane region" description="Helical" evidence="9">
    <location>
        <begin position="31"/>
        <end position="51"/>
    </location>
</feature>
<feature type="region of interest" description="Disordered" evidence="8">
    <location>
        <begin position="248"/>
        <end position="286"/>
    </location>
</feature>
<dbReference type="Gene3D" id="1.20.1080.10">
    <property type="entry name" value="Glycerol uptake facilitator protein"/>
    <property type="match status" value="1"/>
</dbReference>
<sequence length="286" mass="29837">MLIAEAIGTYLLVLFGAGAVATDVVTVGIYATVAISGAHLNPAISLAFAVFRRSEFPVGRMVSYWGAQLAGAFAAGLTLFAVFSPFVERLERLNGYIRGAPGSEYSAMIFSKHFPDPGTFGIDEAARSLLSAPAAAAIEGFGTAILAFVIFAVFDRRNTALTNSNLAPLLVGLTVAILIGMFGPLTHAGWNPVRDFGPRIVAFFAGWGSIAIPGPTGGFWAYIVGPLVGAPIGAAVYEFLLRPGLPPEHQDSLSRNGSADALGEYEPASNARDGGARDGDTRDGIE</sequence>
<dbReference type="Proteomes" id="UP001174909">
    <property type="component" value="Unassembled WGS sequence"/>
</dbReference>
<dbReference type="EMBL" id="CASHTH010003008">
    <property type="protein sequence ID" value="CAI8038760.1"/>
    <property type="molecule type" value="Genomic_DNA"/>
</dbReference>
<keyword evidence="6 9" id="KW-0472">Membrane</keyword>
<dbReference type="Pfam" id="PF00230">
    <property type="entry name" value="MIP"/>
    <property type="match status" value="1"/>
</dbReference>
<name>A0AA35SZ25_GEOBA</name>
<gene>
    <name evidence="10" type="ORF">GBAR_LOCUS21607</name>
</gene>
<dbReference type="GO" id="GO:0005886">
    <property type="term" value="C:plasma membrane"/>
    <property type="evidence" value="ECO:0007669"/>
    <property type="project" value="TreeGrafter"/>
</dbReference>
<reference evidence="10" key="1">
    <citation type="submission" date="2023-03" db="EMBL/GenBank/DDBJ databases">
        <authorList>
            <person name="Steffen K."/>
            <person name="Cardenas P."/>
        </authorList>
    </citation>
    <scope>NUCLEOTIDE SEQUENCE</scope>
</reference>
<keyword evidence="5 9" id="KW-1133">Transmembrane helix</keyword>
<dbReference type="SUPFAM" id="SSF81338">
    <property type="entry name" value="Aquaporin-like"/>
    <property type="match status" value="1"/>
</dbReference>
<feature type="transmembrane region" description="Helical" evidence="9">
    <location>
        <begin position="63"/>
        <end position="83"/>
    </location>
</feature>
<evidence type="ECO:0000313" key="11">
    <source>
        <dbReference type="Proteomes" id="UP001174909"/>
    </source>
</evidence>
<dbReference type="InterPro" id="IPR000425">
    <property type="entry name" value="MIP"/>
</dbReference>
<evidence type="ECO:0000256" key="7">
    <source>
        <dbReference type="RuleBase" id="RU000477"/>
    </source>
</evidence>
<evidence type="ECO:0000256" key="2">
    <source>
        <dbReference type="ARBA" id="ARBA00006175"/>
    </source>
</evidence>
<dbReference type="InterPro" id="IPR023271">
    <property type="entry name" value="Aquaporin-like"/>
</dbReference>
<dbReference type="PRINTS" id="PR00783">
    <property type="entry name" value="MINTRINSICP"/>
</dbReference>
<organism evidence="10 11">
    <name type="scientific">Geodia barretti</name>
    <name type="common">Barrett's horny sponge</name>
    <dbReference type="NCBI Taxonomy" id="519541"/>
    <lineage>
        <taxon>Eukaryota</taxon>
        <taxon>Metazoa</taxon>
        <taxon>Porifera</taxon>
        <taxon>Demospongiae</taxon>
        <taxon>Heteroscleromorpha</taxon>
        <taxon>Tetractinellida</taxon>
        <taxon>Astrophorina</taxon>
        <taxon>Geodiidae</taxon>
        <taxon>Geodia</taxon>
    </lineage>
</organism>
<comment type="caution">
    <text evidence="10">The sequence shown here is derived from an EMBL/GenBank/DDBJ whole genome shotgun (WGS) entry which is preliminary data.</text>
</comment>
<evidence type="ECO:0000256" key="5">
    <source>
        <dbReference type="ARBA" id="ARBA00022989"/>
    </source>
</evidence>
<dbReference type="GO" id="GO:0015254">
    <property type="term" value="F:glycerol channel activity"/>
    <property type="evidence" value="ECO:0007669"/>
    <property type="project" value="TreeGrafter"/>
</dbReference>
<protein>
    <submittedName>
        <fullName evidence="10">Glycerol uptake facilitator protein</fullName>
    </submittedName>
</protein>
<keyword evidence="11" id="KW-1185">Reference proteome</keyword>
<dbReference type="PANTHER" id="PTHR43829:SF9">
    <property type="entry name" value="AQUAPORIN-9"/>
    <property type="match status" value="1"/>
</dbReference>
<feature type="transmembrane region" description="Helical" evidence="9">
    <location>
        <begin position="166"/>
        <end position="185"/>
    </location>
</feature>
<evidence type="ECO:0000256" key="9">
    <source>
        <dbReference type="SAM" id="Phobius"/>
    </source>
</evidence>
<dbReference type="GO" id="GO:0015250">
    <property type="term" value="F:water channel activity"/>
    <property type="evidence" value="ECO:0007669"/>
    <property type="project" value="TreeGrafter"/>
</dbReference>
<dbReference type="AlphaFoldDB" id="A0AA35SZ25"/>
<evidence type="ECO:0000256" key="8">
    <source>
        <dbReference type="SAM" id="MobiDB-lite"/>
    </source>
</evidence>
<dbReference type="PANTHER" id="PTHR43829">
    <property type="entry name" value="AQUAPORIN OR AQUAGLYCEROPORIN RELATED"/>
    <property type="match status" value="1"/>
</dbReference>